<dbReference type="InterPro" id="IPR000914">
    <property type="entry name" value="SBP_5_dom"/>
</dbReference>
<dbReference type="Gene3D" id="3.40.190.10">
    <property type="entry name" value="Periplasmic binding protein-like II"/>
    <property type="match status" value="1"/>
</dbReference>
<dbReference type="PANTHER" id="PTHR30290">
    <property type="entry name" value="PERIPLASMIC BINDING COMPONENT OF ABC TRANSPORTER"/>
    <property type="match status" value="1"/>
</dbReference>
<evidence type="ECO:0000256" key="6">
    <source>
        <dbReference type="SAM" id="SignalP"/>
    </source>
</evidence>
<keyword evidence="9" id="KW-1185">Reference proteome</keyword>
<feature type="domain" description="Solute-binding protein family 5" evidence="7">
    <location>
        <begin position="91"/>
        <end position="460"/>
    </location>
</feature>
<gene>
    <name evidence="8" type="ORF">JP09_002570</name>
</gene>
<dbReference type="Gene3D" id="3.10.105.10">
    <property type="entry name" value="Dipeptide-binding Protein, Domain 3"/>
    <property type="match status" value="1"/>
</dbReference>
<evidence type="ECO:0000313" key="8">
    <source>
        <dbReference type="EMBL" id="PPD59068.1"/>
    </source>
</evidence>
<dbReference type="InterPro" id="IPR039424">
    <property type="entry name" value="SBP_5"/>
</dbReference>
<evidence type="ECO:0000256" key="2">
    <source>
        <dbReference type="ARBA" id="ARBA00005695"/>
    </source>
</evidence>
<feature type="compositionally biased region" description="Low complexity" evidence="5">
    <location>
        <begin position="22"/>
        <end position="41"/>
    </location>
</feature>
<comment type="caution">
    <text evidence="8">The sequence shown here is derived from an EMBL/GenBank/DDBJ whole genome shotgun (WGS) entry which is preliminary data.</text>
</comment>
<dbReference type="Proteomes" id="UP000235653">
    <property type="component" value="Unassembled WGS sequence"/>
</dbReference>
<protein>
    <submittedName>
        <fullName evidence="8">Peptide ABC transporter substrate-binding protein</fullName>
    </submittedName>
</protein>
<evidence type="ECO:0000256" key="1">
    <source>
        <dbReference type="ARBA" id="ARBA00004196"/>
    </source>
</evidence>
<dbReference type="EMBL" id="JQAN02000006">
    <property type="protein sequence ID" value="PPD59068.1"/>
    <property type="molecule type" value="Genomic_DNA"/>
</dbReference>
<feature type="signal peptide" evidence="6">
    <location>
        <begin position="1"/>
        <end position="20"/>
    </location>
</feature>
<dbReference type="SUPFAM" id="SSF53850">
    <property type="entry name" value="Periplasmic binding protein-like II"/>
    <property type="match status" value="1"/>
</dbReference>
<dbReference type="PIRSF" id="PIRSF002741">
    <property type="entry name" value="MppA"/>
    <property type="match status" value="1"/>
</dbReference>
<comment type="similarity">
    <text evidence="2">Belongs to the bacterial solute-binding protein 5 family.</text>
</comment>
<dbReference type="GO" id="GO:0030313">
    <property type="term" value="C:cell envelope"/>
    <property type="evidence" value="ECO:0007669"/>
    <property type="project" value="UniProtKB-SubCell"/>
</dbReference>
<dbReference type="GO" id="GO:0043190">
    <property type="term" value="C:ATP-binding cassette (ABC) transporter complex"/>
    <property type="evidence" value="ECO:0007669"/>
    <property type="project" value="InterPro"/>
</dbReference>
<dbReference type="PANTHER" id="PTHR30290:SF10">
    <property type="entry name" value="PERIPLASMIC OLIGOPEPTIDE-BINDING PROTEIN-RELATED"/>
    <property type="match status" value="1"/>
</dbReference>
<dbReference type="GO" id="GO:0015833">
    <property type="term" value="P:peptide transport"/>
    <property type="evidence" value="ECO:0007669"/>
    <property type="project" value="TreeGrafter"/>
</dbReference>
<evidence type="ECO:0000256" key="3">
    <source>
        <dbReference type="ARBA" id="ARBA00022448"/>
    </source>
</evidence>
<reference evidence="8 9" key="1">
    <citation type="journal article" date="2017" name="ISME J.">
        <title>Grape pomace compost harbors organohalide-respiring Dehalogenimonas species with novel reductive dehalogenase genes.</title>
        <authorList>
            <person name="Yang Y."/>
            <person name="Higgins S.A."/>
            <person name="Yan J."/>
            <person name="Simsir B."/>
            <person name="Chourey K."/>
            <person name="Iyer R."/>
            <person name="Hettich R.L."/>
            <person name="Baldwin B."/>
            <person name="Ogles D.M."/>
            <person name="Loffler F.E."/>
        </authorList>
    </citation>
    <scope>NUCLEOTIDE SEQUENCE [LARGE SCALE GENOMIC DNA]</scope>
    <source>
        <strain evidence="8 9">GP</strain>
    </source>
</reference>
<dbReference type="GO" id="GO:1904680">
    <property type="term" value="F:peptide transmembrane transporter activity"/>
    <property type="evidence" value="ECO:0007669"/>
    <property type="project" value="TreeGrafter"/>
</dbReference>
<dbReference type="Gene3D" id="3.90.76.10">
    <property type="entry name" value="Dipeptide-binding Protein, Domain 1"/>
    <property type="match status" value="1"/>
</dbReference>
<feature type="chain" id="PRO_5044340369" evidence="6">
    <location>
        <begin position="21"/>
        <end position="542"/>
    </location>
</feature>
<dbReference type="Pfam" id="PF00496">
    <property type="entry name" value="SBP_bac_5"/>
    <property type="match status" value="1"/>
</dbReference>
<evidence type="ECO:0000256" key="5">
    <source>
        <dbReference type="SAM" id="MobiDB-lite"/>
    </source>
</evidence>
<proteinExistence type="inferred from homology"/>
<evidence type="ECO:0000256" key="4">
    <source>
        <dbReference type="ARBA" id="ARBA00022729"/>
    </source>
</evidence>
<name>A0A2P5P9T1_9CHLR</name>
<dbReference type="AlphaFoldDB" id="A0A2P5P9T1"/>
<accession>A0A2P5P9T1</accession>
<dbReference type="OrthoDB" id="9783874at2"/>
<organism evidence="8 9">
    <name type="scientific">Dehalogenimonas etheniformans</name>
    <dbReference type="NCBI Taxonomy" id="1536648"/>
    <lineage>
        <taxon>Bacteria</taxon>
        <taxon>Bacillati</taxon>
        <taxon>Chloroflexota</taxon>
        <taxon>Dehalococcoidia</taxon>
        <taxon>Dehalococcoidales</taxon>
        <taxon>Dehalococcoidaceae</taxon>
        <taxon>Dehalogenimonas</taxon>
    </lineage>
</organism>
<evidence type="ECO:0000313" key="9">
    <source>
        <dbReference type="Proteomes" id="UP000235653"/>
    </source>
</evidence>
<feature type="region of interest" description="Disordered" evidence="5">
    <location>
        <begin position="20"/>
        <end position="41"/>
    </location>
</feature>
<sequence>MIPAALVLLLALAVGCTGNGQTTSPPDSTTNTPGSTTAAPITTAPASSTVLNLEASEPYTLDPALAAESGSILFVNQIFSGLVKTGNAGILPDIATSWDISTDGKTYTFHLRNDVAFQNGHRLTANDFKYSWERACTPSVGSTTAATYLADIAGAVEMLTGRATSLSGVKVVDDYTLQITLAKPASYLIYKLAFVTAFAVDKTNVASGANWWETPSGTGPFKLGSWVKTTSITLSQNRNYYGGAVKLGSAVFKFLAGRSMDLYETNQIDVAGIGGDDLDRASDPAGSFASQLKSVPELSLSYIGFNVEKAPFDDPLIRKAFSMAVDLNKMVSLTFNDAVDAANGVLPTGIPGYDANSKALGFDITQAKALIAQSKYGSVANLPAITITTSGYGGLIDGGLQAIINEWQVNLGVTINVRQLEPSVFLYNLKQEKDQMFYSGWIADYPNPQDFLDILFRTGADFNSGGYSNPAVDALLDQAAATTDSNAGLSLYQQAQRLILADAAVMPLFFGQEYILVKPYVTGFQINPMGMLVLDQVVVASH</sequence>
<dbReference type="GO" id="GO:0042597">
    <property type="term" value="C:periplasmic space"/>
    <property type="evidence" value="ECO:0007669"/>
    <property type="project" value="UniProtKB-ARBA"/>
</dbReference>
<comment type="subcellular location">
    <subcellularLocation>
        <location evidence="1">Cell envelope</location>
    </subcellularLocation>
</comment>
<keyword evidence="4 6" id="KW-0732">Signal</keyword>
<evidence type="ECO:0000259" key="7">
    <source>
        <dbReference type="Pfam" id="PF00496"/>
    </source>
</evidence>
<dbReference type="CDD" id="cd08504">
    <property type="entry name" value="PBP2_OppA"/>
    <property type="match status" value="1"/>
</dbReference>
<keyword evidence="3" id="KW-0813">Transport</keyword>
<dbReference type="InterPro" id="IPR030678">
    <property type="entry name" value="Peptide/Ni-bd"/>
</dbReference>